<proteinExistence type="predicted"/>
<evidence type="ECO:0000313" key="5">
    <source>
        <dbReference type="Proteomes" id="UP000030700"/>
    </source>
</evidence>
<reference evidence="4" key="1">
    <citation type="journal article" date="2015" name="PeerJ">
        <title>First genomic representation of candidate bacterial phylum KSB3 points to enhanced environmental sensing as a trigger of wastewater bulking.</title>
        <authorList>
            <person name="Sekiguchi Y."/>
            <person name="Ohashi A."/>
            <person name="Parks D.H."/>
            <person name="Yamauchi T."/>
            <person name="Tyson G.W."/>
            <person name="Hugenholtz P."/>
        </authorList>
    </citation>
    <scope>NUCLEOTIDE SEQUENCE [LARGE SCALE GENOMIC DNA]</scope>
</reference>
<dbReference type="EMBL" id="DF820455">
    <property type="protein sequence ID" value="GAK49635.1"/>
    <property type="molecule type" value="Genomic_DNA"/>
</dbReference>
<gene>
    <name evidence="4" type="ORF">U14_00858</name>
</gene>
<evidence type="ECO:0000313" key="4">
    <source>
        <dbReference type="EMBL" id="GAK49635.1"/>
    </source>
</evidence>
<dbReference type="Proteomes" id="UP000030700">
    <property type="component" value="Unassembled WGS sequence"/>
</dbReference>
<evidence type="ECO:0000256" key="2">
    <source>
        <dbReference type="ARBA" id="ARBA00023315"/>
    </source>
</evidence>
<dbReference type="PANTHER" id="PTHR43877:SF2">
    <property type="entry name" value="AMINOALKYLPHOSPHONATE N-ACETYLTRANSFERASE-RELATED"/>
    <property type="match status" value="1"/>
</dbReference>
<dbReference type="Pfam" id="PF00583">
    <property type="entry name" value="Acetyltransf_1"/>
    <property type="match status" value="1"/>
</dbReference>
<dbReference type="SUPFAM" id="SSF55729">
    <property type="entry name" value="Acyl-CoA N-acyltransferases (Nat)"/>
    <property type="match status" value="1"/>
</dbReference>
<dbReference type="AlphaFoldDB" id="A0A0S6VWD3"/>
<evidence type="ECO:0000256" key="1">
    <source>
        <dbReference type="ARBA" id="ARBA00022679"/>
    </source>
</evidence>
<dbReference type="InterPro" id="IPR016181">
    <property type="entry name" value="Acyl_CoA_acyltransferase"/>
</dbReference>
<dbReference type="InterPro" id="IPR000182">
    <property type="entry name" value="GNAT_dom"/>
</dbReference>
<feature type="domain" description="N-acetyltransferase" evidence="3">
    <location>
        <begin position="2"/>
        <end position="152"/>
    </location>
</feature>
<organism evidence="4">
    <name type="scientific">Candidatus Moduliflexus flocculans</name>
    <dbReference type="NCBI Taxonomy" id="1499966"/>
    <lineage>
        <taxon>Bacteria</taxon>
        <taxon>Candidatus Moduliflexota</taxon>
        <taxon>Candidatus Moduliflexia</taxon>
        <taxon>Candidatus Moduliflexales</taxon>
        <taxon>Candidatus Moduliflexaceae</taxon>
    </lineage>
</organism>
<dbReference type="PROSITE" id="PS51186">
    <property type="entry name" value="GNAT"/>
    <property type="match status" value="1"/>
</dbReference>
<protein>
    <submittedName>
        <fullName evidence="4">GCN5-related N-acetyltransferase</fullName>
    </submittedName>
</protein>
<evidence type="ECO:0000259" key="3">
    <source>
        <dbReference type="PROSITE" id="PS51186"/>
    </source>
</evidence>
<accession>A0A0S6VWD3</accession>
<dbReference type="GO" id="GO:0016747">
    <property type="term" value="F:acyltransferase activity, transferring groups other than amino-acyl groups"/>
    <property type="evidence" value="ECO:0007669"/>
    <property type="project" value="InterPro"/>
</dbReference>
<dbReference type="HOGENOM" id="CLU_096795_0_0_0"/>
<keyword evidence="1 4" id="KW-0808">Transferase</keyword>
<keyword evidence="2" id="KW-0012">Acyltransferase</keyword>
<dbReference type="CDD" id="cd04301">
    <property type="entry name" value="NAT_SF"/>
    <property type="match status" value="1"/>
</dbReference>
<dbReference type="PANTHER" id="PTHR43877">
    <property type="entry name" value="AMINOALKYLPHOSPHONATE N-ACETYLTRANSFERASE-RELATED-RELATED"/>
    <property type="match status" value="1"/>
</dbReference>
<name>A0A0S6VWD3_9BACT</name>
<keyword evidence="5" id="KW-1185">Reference proteome</keyword>
<dbReference type="InterPro" id="IPR050832">
    <property type="entry name" value="Bact_Acetyltransf"/>
</dbReference>
<dbReference type="Gene3D" id="3.40.630.30">
    <property type="match status" value="1"/>
</dbReference>
<dbReference type="STRING" id="1499966.U14_00858"/>
<sequence length="152" mass="17406">MLRIERAIHDDAAEILALQKLAYQSEAAIWNDYTIPPLTQTLENLQAQFADHIILKAVDNDEIIGSVRGTQKNDTCYIGRVIVHPDRQNRGIGTQLMAAIEAAFSTASRFELFTGQKSERNLYLYQKLGYQIFKEEPLNERVIIVYLEKHRA</sequence>